<organism evidence="2">
    <name type="scientific">Timema cristinae</name>
    <name type="common">Walking stick</name>
    <dbReference type="NCBI Taxonomy" id="61476"/>
    <lineage>
        <taxon>Eukaryota</taxon>
        <taxon>Metazoa</taxon>
        <taxon>Ecdysozoa</taxon>
        <taxon>Arthropoda</taxon>
        <taxon>Hexapoda</taxon>
        <taxon>Insecta</taxon>
        <taxon>Pterygota</taxon>
        <taxon>Neoptera</taxon>
        <taxon>Polyneoptera</taxon>
        <taxon>Phasmatodea</taxon>
        <taxon>Timematodea</taxon>
        <taxon>Timematoidea</taxon>
        <taxon>Timematidae</taxon>
        <taxon>Timema</taxon>
    </lineage>
</organism>
<dbReference type="EMBL" id="OC317073">
    <property type="protein sequence ID" value="CAD7394820.1"/>
    <property type="molecule type" value="Genomic_DNA"/>
</dbReference>
<proteinExistence type="predicted"/>
<dbReference type="AlphaFoldDB" id="A0A7R9GRI4"/>
<protein>
    <submittedName>
        <fullName evidence="2">Uncharacterized protein</fullName>
    </submittedName>
</protein>
<feature type="region of interest" description="Disordered" evidence="1">
    <location>
        <begin position="1"/>
        <end position="22"/>
    </location>
</feature>
<evidence type="ECO:0000256" key="1">
    <source>
        <dbReference type="SAM" id="MobiDB-lite"/>
    </source>
</evidence>
<sequence>MSRNPARREDNPILNTEWREENQPHNNKKFMKALYLQHQWYDTPLSLVPRAVAHFACPLRWPYHHVILLTADVL</sequence>
<name>A0A7R9GRI4_TIMCR</name>
<evidence type="ECO:0000313" key="2">
    <source>
        <dbReference type="EMBL" id="CAD7394820.1"/>
    </source>
</evidence>
<reference evidence="2" key="1">
    <citation type="submission" date="2020-11" db="EMBL/GenBank/DDBJ databases">
        <authorList>
            <person name="Tran Van P."/>
        </authorList>
    </citation>
    <scope>NUCLEOTIDE SEQUENCE</scope>
</reference>
<accession>A0A7R9GRI4</accession>
<gene>
    <name evidence="2" type="ORF">TCEB3V08_LOCUS2725</name>
</gene>